<dbReference type="AlphaFoldDB" id="F1Z6B5"/>
<feature type="region of interest" description="Disordered" evidence="1">
    <location>
        <begin position="84"/>
        <end position="105"/>
    </location>
</feature>
<protein>
    <submittedName>
        <fullName evidence="2">Uncharacterized protein</fullName>
    </submittedName>
</protein>
<evidence type="ECO:0000313" key="3">
    <source>
        <dbReference type="Proteomes" id="UP000004728"/>
    </source>
</evidence>
<organism evidence="2 3">
    <name type="scientific">Novosphingobium nitrogenifigens DSM 19370</name>
    <dbReference type="NCBI Taxonomy" id="983920"/>
    <lineage>
        <taxon>Bacteria</taxon>
        <taxon>Pseudomonadati</taxon>
        <taxon>Pseudomonadota</taxon>
        <taxon>Alphaproteobacteria</taxon>
        <taxon>Sphingomonadales</taxon>
        <taxon>Sphingomonadaceae</taxon>
        <taxon>Novosphingobium</taxon>
    </lineage>
</organism>
<evidence type="ECO:0000256" key="1">
    <source>
        <dbReference type="SAM" id="MobiDB-lite"/>
    </source>
</evidence>
<gene>
    <name evidence="2" type="ORF">Y88_2336</name>
</gene>
<dbReference type="STRING" id="983920.Y88_2336"/>
<dbReference type="HOGENOM" id="CLU_2233719_0_0_5"/>
<accession>F1Z6B5</accession>
<comment type="caution">
    <text evidence="2">The sequence shown here is derived from an EMBL/GenBank/DDBJ whole genome shotgun (WGS) entry which is preliminary data.</text>
</comment>
<dbReference type="EMBL" id="AEWJ01000024">
    <property type="protein sequence ID" value="EGD59897.1"/>
    <property type="molecule type" value="Genomic_DNA"/>
</dbReference>
<keyword evidence="3" id="KW-1185">Reference proteome</keyword>
<dbReference type="Proteomes" id="UP000004728">
    <property type="component" value="Unassembled WGS sequence"/>
</dbReference>
<reference evidence="2 3" key="1">
    <citation type="journal article" date="2012" name="J. Bacteriol.">
        <title>Draft Genome Sequence of Novosphingobium nitrogenifigens Y88T.</title>
        <authorList>
            <person name="Strabala T.J."/>
            <person name="Macdonald L."/>
            <person name="Liu V."/>
            <person name="Smit A.M."/>
        </authorList>
    </citation>
    <scope>NUCLEOTIDE SEQUENCE [LARGE SCALE GENOMIC DNA]</scope>
    <source>
        <strain evidence="2 3">DSM 19370</strain>
    </source>
</reference>
<proteinExistence type="predicted"/>
<dbReference type="InParanoid" id="F1Z6B5"/>
<evidence type="ECO:0000313" key="2">
    <source>
        <dbReference type="EMBL" id="EGD59897.1"/>
    </source>
</evidence>
<sequence>MKWIWPVIALSAMTAVALLTPRTGLRQVVRADSALPAARLGPCLAARLGLGPWKGNPQVAGNKGAGLRAELADKGASRHLSLLTEGGRPLSSGESEAVQACLRGG</sequence>
<name>F1Z6B5_9SPHN</name>